<evidence type="ECO:0000313" key="10">
    <source>
        <dbReference type="EMBL" id="SSW66173.1"/>
    </source>
</evidence>
<dbReference type="Proteomes" id="UP000289184">
    <property type="component" value="Unassembled WGS sequence"/>
</dbReference>
<feature type="transmembrane region" description="Helical" evidence="9">
    <location>
        <begin position="91"/>
        <end position="113"/>
    </location>
</feature>
<reference evidence="10 11" key="1">
    <citation type="submission" date="2018-07" db="EMBL/GenBank/DDBJ databases">
        <authorList>
            <person name="Peeters C."/>
        </authorList>
    </citation>
    <scope>NUCLEOTIDE SEQUENCE [LARGE SCALE GENOMIC DNA]</scope>
    <source>
        <strain evidence="10 11">LMG 3411</strain>
    </source>
</reference>
<evidence type="ECO:0000256" key="3">
    <source>
        <dbReference type="ARBA" id="ARBA00022475"/>
    </source>
</evidence>
<evidence type="ECO:0000256" key="4">
    <source>
        <dbReference type="ARBA" id="ARBA00022692"/>
    </source>
</evidence>
<accession>A0A446CED3</accession>
<name>A0A446CED3_9BURK</name>
<feature type="transmembrane region" description="Helical" evidence="9">
    <location>
        <begin position="133"/>
        <end position="155"/>
    </location>
</feature>
<sequence length="285" mass="30109">MSTVIIGLSLGMLLFLLASGLTLIFGMLGVINFAHGALYMLGAYLAFDIQLRTGSFIAGLVVATAGVGLVGVAMERLALRPLYSRPHFYQLILTFGFILVISEAVKIIWGLGYQETPMPALLAGTVELAGSTIPVYRLFVIIFGLLVCAALFFVLEKSTFGMLVRAASSDGEMVRILGLPAARIRSAVFGMGAALAGLAGAISAPLFPIELGMATNTIIDCFIVVILGGLGNIRGVVAASLLIGMVRAVGYTFMPSWVDILTFAMLIATLLTRPQGLFSRQARLA</sequence>
<evidence type="ECO:0000256" key="9">
    <source>
        <dbReference type="SAM" id="Phobius"/>
    </source>
</evidence>
<feature type="transmembrane region" description="Helical" evidence="9">
    <location>
        <begin position="187"/>
        <end position="207"/>
    </location>
</feature>
<dbReference type="RefSeq" id="WP_129527655.1">
    <property type="nucleotide sequence ID" value="NZ_UFQB01000008.1"/>
</dbReference>
<dbReference type="GO" id="GO:0005886">
    <property type="term" value="C:plasma membrane"/>
    <property type="evidence" value="ECO:0007669"/>
    <property type="project" value="UniProtKB-SubCell"/>
</dbReference>
<keyword evidence="7 9" id="KW-0472">Membrane</keyword>
<feature type="transmembrane region" description="Helical" evidence="9">
    <location>
        <begin position="55"/>
        <end position="79"/>
    </location>
</feature>
<keyword evidence="11" id="KW-1185">Reference proteome</keyword>
<dbReference type="Pfam" id="PF02653">
    <property type="entry name" value="BPD_transp_2"/>
    <property type="match status" value="1"/>
</dbReference>
<dbReference type="PANTHER" id="PTHR11795">
    <property type="entry name" value="BRANCHED-CHAIN AMINO ACID TRANSPORT SYSTEM PERMEASE PROTEIN LIVH"/>
    <property type="match status" value="1"/>
</dbReference>
<dbReference type="GO" id="GO:0006865">
    <property type="term" value="P:amino acid transport"/>
    <property type="evidence" value="ECO:0007669"/>
    <property type="project" value="UniProtKB-KW"/>
</dbReference>
<comment type="subcellular location">
    <subcellularLocation>
        <location evidence="1">Cell membrane</location>
        <topology evidence="1">Multi-pass membrane protein</topology>
    </subcellularLocation>
</comment>
<dbReference type="PANTHER" id="PTHR11795:SF442">
    <property type="entry name" value="ABC TRANSPORTER ATP-BINDING PROTEIN"/>
    <property type="match status" value="1"/>
</dbReference>
<proteinExistence type="inferred from homology"/>
<comment type="similarity">
    <text evidence="8">Belongs to the binding-protein-dependent transport system permease family. LivHM subfamily.</text>
</comment>
<dbReference type="GO" id="GO:0022857">
    <property type="term" value="F:transmembrane transporter activity"/>
    <property type="evidence" value="ECO:0007669"/>
    <property type="project" value="InterPro"/>
</dbReference>
<keyword evidence="2" id="KW-0813">Transport</keyword>
<dbReference type="InterPro" id="IPR052157">
    <property type="entry name" value="BCAA_transport_permease"/>
</dbReference>
<keyword evidence="4 9" id="KW-0812">Transmembrane</keyword>
<protein>
    <submittedName>
        <fullName evidence="10">High-affinity branched-chain amino acid transport system permease protein LivH</fullName>
    </submittedName>
</protein>
<keyword evidence="3" id="KW-1003">Cell membrane</keyword>
<evidence type="ECO:0000256" key="6">
    <source>
        <dbReference type="ARBA" id="ARBA00022989"/>
    </source>
</evidence>
<evidence type="ECO:0000256" key="5">
    <source>
        <dbReference type="ARBA" id="ARBA00022970"/>
    </source>
</evidence>
<evidence type="ECO:0000256" key="7">
    <source>
        <dbReference type="ARBA" id="ARBA00023136"/>
    </source>
</evidence>
<evidence type="ECO:0000256" key="1">
    <source>
        <dbReference type="ARBA" id="ARBA00004651"/>
    </source>
</evidence>
<evidence type="ECO:0000256" key="8">
    <source>
        <dbReference type="ARBA" id="ARBA00037998"/>
    </source>
</evidence>
<feature type="transmembrane region" description="Helical" evidence="9">
    <location>
        <begin position="260"/>
        <end position="278"/>
    </location>
</feature>
<gene>
    <name evidence="10" type="primary">livH_20</name>
    <name evidence="10" type="ORF">AGI3411_02459</name>
</gene>
<feature type="transmembrane region" description="Helical" evidence="9">
    <location>
        <begin position="12"/>
        <end position="35"/>
    </location>
</feature>
<dbReference type="OrthoDB" id="8888656at2"/>
<dbReference type="EMBL" id="UFQB01000008">
    <property type="protein sequence ID" value="SSW66173.1"/>
    <property type="molecule type" value="Genomic_DNA"/>
</dbReference>
<dbReference type="InterPro" id="IPR001851">
    <property type="entry name" value="ABC_transp_permease"/>
</dbReference>
<keyword evidence="6 9" id="KW-1133">Transmembrane helix</keyword>
<evidence type="ECO:0000256" key="2">
    <source>
        <dbReference type="ARBA" id="ARBA00022448"/>
    </source>
</evidence>
<dbReference type="CDD" id="cd06582">
    <property type="entry name" value="TM_PBP1_LivH_like"/>
    <property type="match status" value="1"/>
</dbReference>
<keyword evidence="5" id="KW-0029">Amino-acid transport</keyword>
<organism evidence="10 11">
    <name type="scientific">Achromobacter agilis</name>
    <dbReference type="NCBI Taxonomy" id="1353888"/>
    <lineage>
        <taxon>Bacteria</taxon>
        <taxon>Pseudomonadati</taxon>
        <taxon>Pseudomonadota</taxon>
        <taxon>Betaproteobacteria</taxon>
        <taxon>Burkholderiales</taxon>
        <taxon>Alcaligenaceae</taxon>
        <taxon>Achromobacter</taxon>
    </lineage>
</organism>
<dbReference type="AlphaFoldDB" id="A0A446CED3"/>
<evidence type="ECO:0000313" key="11">
    <source>
        <dbReference type="Proteomes" id="UP000289184"/>
    </source>
</evidence>